<dbReference type="SUPFAM" id="SSF51445">
    <property type="entry name" value="(Trans)glycosidases"/>
    <property type="match status" value="1"/>
</dbReference>
<comment type="caution">
    <text evidence="6">The sequence shown here is derived from an EMBL/GenBank/DDBJ whole genome shotgun (WGS) entry which is preliminary data.</text>
</comment>
<dbReference type="GO" id="GO:0000272">
    <property type="term" value="P:polysaccharide catabolic process"/>
    <property type="evidence" value="ECO:0007669"/>
    <property type="project" value="InterPro"/>
</dbReference>
<organism evidence="6 7">
    <name type="scientific">Streptomyces glebosus</name>
    <dbReference type="NCBI Taxonomy" id="249580"/>
    <lineage>
        <taxon>Bacteria</taxon>
        <taxon>Bacillati</taxon>
        <taxon>Actinomycetota</taxon>
        <taxon>Actinomycetes</taxon>
        <taxon>Kitasatosporales</taxon>
        <taxon>Streptomycetaceae</taxon>
        <taxon>Streptomyces</taxon>
    </lineage>
</organism>
<keyword evidence="1" id="KW-0378">Hydrolase</keyword>
<dbReference type="PANTHER" id="PTHR31263:SF0">
    <property type="entry name" value="CELLULASE FAMILY PROTEIN (AFU_ORTHOLOGUE AFUA_5G14560)"/>
    <property type="match status" value="1"/>
</dbReference>
<dbReference type="Gene3D" id="3.20.20.80">
    <property type="entry name" value="Glycosidases"/>
    <property type="match status" value="1"/>
</dbReference>
<keyword evidence="7" id="KW-1185">Reference proteome</keyword>
<keyword evidence="4" id="KW-0732">Signal</keyword>
<evidence type="ECO:0000313" key="6">
    <source>
        <dbReference type="EMBL" id="GFE12129.1"/>
    </source>
</evidence>
<feature type="compositionally biased region" description="Low complexity" evidence="3">
    <location>
        <begin position="677"/>
        <end position="696"/>
    </location>
</feature>
<dbReference type="PANTHER" id="PTHR31263">
    <property type="entry name" value="CELLULASE FAMILY PROTEIN (AFU_ORTHOLOGUE AFUA_5G14560)"/>
    <property type="match status" value="1"/>
</dbReference>
<dbReference type="InterPro" id="IPR017853">
    <property type="entry name" value="GH"/>
</dbReference>
<evidence type="ECO:0000313" key="7">
    <source>
        <dbReference type="Proteomes" id="UP000430079"/>
    </source>
</evidence>
<evidence type="ECO:0000259" key="5">
    <source>
        <dbReference type="Pfam" id="PF00150"/>
    </source>
</evidence>
<proteinExistence type="predicted"/>
<accession>A0A640SKZ8</accession>
<feature type="region of interest" description="Disordered" evidence="3">
    <location>
        <begin position="651"/>
        <end position="696"/>
    </location>
</feature>
<feature type="region of interest" description="Disordered" evidence="3">
    <location>
        <begin position="82"/>
        <end position="101"/>
    </location>
</feature>
<gene>
    <name evidence="6" type="ORF">Sgleb_01760</name>
</gene>
<keyword evidence="2" id="KW-0326">Glycosidase</keyword>
<dbReference type="AlphaFoldDB" id="A0A640SKZ8"/>
<dbReference type="Proteomes" id="UP000430079">
    <property type="component" value="Unassembled WGS sequence"/>
</dbReference>
<evidence type="ECO:0000256" key="1">
    <source>
        <dbReference type="ARBA" id="ARBA00022801"/>
    </source>
</evidence>
<evidence type="ECO:0000256" key="2">
    <source>
        <dbReference type="ARBA" id="ARBA00023295"/>
    </source>
</evidence>
<reference evidence="6 7" key="1">
    <citation type="submission" date="2019-12" db="EMBL/GenBank/DDBJ databases">
        <title>Whole genome shotgun sequence of Streptomyces hygroscopicus subsp. glebosus NBRC 13786.</title>
        <authorList>
            <person name="Ichikawa N."/>
            <person name="Kimura A."/>
            <person name="Kitahashi Y."/>
            <person name="Komaki H."/>
            <person name="Tamura T."/>
        </authorList>
    </citation>
    <scope>NUCLEOTIDE SEQUENCE [LARGE SCALE GENOMIC DNA]</scope>
    <source>
        <strain evidence="6 7">NBRC 13786</strain>
    </source>
</reference>
<dbReference type="InterPro" id="IPR018087">
    <property type="entry name" value="Glyco_hydro_5_CS"/>
</dbReference>
<feature type="chain" id="PRO_5038645502" description="Glycoside hydrolase family 5 domain-containing protein" evidence="4">
    <location>
        <begin position="23"/>
        <end position="696"/>
    </location>
</feature>
<sequence>MQPLLRSVCRALAMCLVLTGLAVPGAAAAPALPAASASGPSAAGKASETWTAPLSTRGRYIVDADGQRFRLKSANWDGAQGSWNGSGDINDPAAHHSGQNSHGIPLGLDRVGIAELLDDFRALGLNSIRLPFSNEMLHATAPVPDAAVAVNPQLRGKTPLRVFDAVVEALTAGGFAVILNNHTNTTRWCCGLDGNERWNSRQSTRQWADDWVFMARRYRHNSRVVGADLYNEVRRDVLDDPNWGLGDGHDWQAAAQEAADRILTEANPRLLLVIEGINWTGVPVDGLPHGRPTLAPVRTLSHTLVTSGKLVYSAHFYGYTGPHHSGATGVGETSDPRYQDLTRDQLRAVLHDQAFYVSEESGQHFTAPLWISEFGVGSEESGQAARAWFGNLTDYLADTDTDFAYWPLVGWSTDGQGRPAGDNWAMLRYDNAGRRSGILDGDDWRAAAWHRLMTAPQKTGPVPPTPGWHLLTTDHRDFVQSLSARSLGDWDSGARKAACPDGERLIGLSHTRGRGLCTDAPTVRPLHTPGSVPTVVRDERYVPAGGDWAPGYSKLQCPDGHFLTGYSLRGEKVSAALCTPARTVLGTGGSTLWFDRGDNRPPGDPGGDFAHGHYKGQCPSHSYAAGIASTHRIGHLGRPDALLCRPLTGENRVAPEDRPGYQGTLSTTPFRSGGRPCARARCTPTSRTSTSPSCAV</sequence>
<dbReference type="Pfam" id="PF00150">
    <property type="entry name" value="Cellulase"/>
    <property type="match status" value="1"/>
</dbReference>
<protein>
    <recommendedName>
        <fullName evidence="5">Glycoside hydrolase family 5 domain-containing protein</fullName>
    </recommendedName>
</protein>
<dbReference type="GO" id="GO:0004553">
    <property type="term" value="F:hydrolase activity, hydrolyzing O-glycosyl compounds"/>
    <property type="evidence" value="ECO:0007669"/>
    <property type="project" value="InterPro"/>
</dbReference>
<name>A0A640SKZ8_9ACTN</name>
<evidence type="ECO:0000256" key="3">
    <source>
        <dbReference type="SAM" id="MobiDB-lite"/>
    </source>
</evidence>
<feature type="signal peptide" evidence="4">
    <location>
        <begin position="1"/>
        <end position="22"/>
    </location>
</feature>
<dbReference type="PROSITE" id="PS00659">
    <property type="entry name" value="GLYCOSYL_HYDROL_F5"/>
    <property type="match status" value="1"/>
</dbReference>
<feature type="domain" description="Glycoside hydrolase family 5" evidence="5">
    <location>
        <begin position="112"/>
        <end position="407"/>
    </location>
</feature>
<dbReference type="EMBL" id="BLIO01000001">
    <property type="protein sequence ID" value="GFE12129.1"/>
    <property type="molecule type" value="Genomic_DNA"/>
</dbReference>
<evidence type="ECO:0000256" key="4">
    <source>
        <dbReference type="SAM" id="SignalP"/>
    </source>
</evidence>
<dbReference type="InterPro" id="IPR001547">
    <property type="entry name" value="Glyco_hydro_5"/>
</dbReference>